<gene>
    <name evidence="1" type="ORF">SAMN02745148_02547</name>
</gene>
<dbReference type="RefSeq" id="WP_072823448.1">
    <property type="nucleotide sequence ID" value="NZ_FQUJ01000011.1"/>
</dbReference>
<evidence type="ECO:0000313" key="1">
    <source>
        <dbReference type="EMBL" id="SHF40942.1"/>
    </source>
</evidence>
<dbReference type="EMBL" id="FQUJ01000011">
    <property type="protein sequence ID" value="SHF40942.1"/>
    <property type="molecule type" value="Genomic_DNA"/>
</dbReference>
<accession>A0A1M5BFI0</accession>
<reference evidence="1 2" key="1">
    <citation type="submission" date="2016-11" db="EMBL/GenBank/DDBJ databases">
        <authorList>
            <person name="Jaros S."/>
            <person name="Januszkiewicz K."/>
            <person name="Wedrychowicz H."/>
        </authorList>
    </citation>
    <scope>NUCLEOTIDE SEQUENCE [LARGE SCALE GENOMIC DNA]</scope>
    <source>
        <strain evidence="1 2">DSM 19980</strain>
    </source>
</reference>
<dbReference type="Proteomes" id="UP000184346">
    <property type="component" value="Unassembled WGS sequence"/>
</dbReference>
<dbReference type="AlphaFoldDB" id="A0A1M5BFI0"/>
<sequence>MNTLDLPFQPSCQNGSGAIGHAECVTKVLVTLKHQDTLGRPLPAGIVVDVRDSRQRPYPGVTDEHGVSTHPGVQAGPFAWQLRDAPGRHLVAIDDRPVHPVAAGLVAPEALAIMNATTVVATYLPPPLLIDLHAPQTTPAFAIASIAPGRR</sequence>
<dbReference type="STRING" id="1121942.SAMN02745148_02547"/>
<name>A0A1M5BFI0_9GAMM</name>
<proteinExistence type="predicted"/>
<organism evidence="1 2">
    <name type="scientific">Modicisalibacter ilicicola DSM 19980</name>
    <dbReference type="NCBI Taxonomy" id="1121942"/>
    <lineage>
        <taxon>Bacteria</taxon>
        <taxon>Pseudomonadati</taxon>
        <taxon>Pseudomonadota</taxon>
        <taxon>Gammaproteobacteria</taxon>
        <taxon>Oceanospirillales</taxon>
        <taxon>Halomonadaceae</taxon>
        <taxon>Modicisalibacter</taxon>
    </lineage>
</organism>
<evidence type="ECO:0000313" key="2">
    <source>
        <dbReference type="Proteomes" id="UP000184346"/>
    </source>
</evidence>
<keyword evidence="2" id="KW-1185">Reference proteome</keyword>
<protein>
    <submittedName>
        <fullName evidence="1">Uncharacterized protein</fullName>
    </submittedName>
</protein>